<accession>A0A914C236</accession>
<dbReference type="FunFam" id="1.25.40.180:FF:000091">
    <property type="entry name" value="Eukaryotic translation initiation factor 5"/>
    <property type="match status" value="1"/>
</dbReference>
<evidence type="ECO:0000313" key="8">
    <source>
        <dbReference type="Proteomes" id="UP000887540"/>
    </source>
</evidence>
<dbReference type="GO" id="GO:0003743">
    <property type="term" value="F:translation initiation factor activity"/>
    <property type="evidence" value="ECO:0007669"/>
    <property type="project" value="UniProtKB-KW"/>
</dbReference>
<keyword evidence="8" id="KW-1185">Reference proteome</keyword>
<dbReference type="FunFam" id="2.20.25.350:FF:000001">
    <property type="entry name" value="Eukaryotic translation initiation factor 5"/>
    <property type="match status" value="1"/>
</dbReference>
<evidence type="ECO:0000259" key="7">
    <source>
        <dbReference type="PROSITE" id="PS51363"/>
    </source>
</evidence>
<dbReference type="CDD" id="cd11561">
    <property type="entry name" value="W2_eIF5"/>
    <property type="match status" value="1"/>
</dbReference>
<evidence type="ECO:0000256" key="6">
    <source>
        <dbReference type="ARBA" id="ARBA00023134"/>
    </source>
</evidence>
<keyword evidence="3" id="KW-0396">Initiation factor</keyword>
<comment type="similarity">
    <text evidence="1">Belongs to the eIF-2-beta/eIF-5 family.</text>
</comment>
<name>A0A914C236_9BILA</name>
<dbReference type="Gene3D" id="1.25.40.180">
    <property type="match status" value="1"/>
</dbReference>
<dbReference type="InterPro" id="IPR002735">
    <property type="entry name" value="Transl_init_fac_IF2/IF5_dom"/>
</dbReference>
<dbReference type="SMART" id="SM00515">
    <property type="entry name" value="eIF5C"/>
    <property type="match status" value="1"/>
</dbReference>
<keyword evidence="5" id="KW-0648">Protein biosynthesis</keyword>
<dbReference type="GO" id="GO:0001732">
    <property type="term" value="P:formation of cytoplasmic translation initiation complex"/>
    <property type="evidence" value="ECO:0007669"/>
    <property type="project" value="TreeGrafter"/>
</dbReference>
<dbReference type="Gene3D" id="2.20.25.350">
    <property type="match status" value="1"/>
</dbReference>
<sequence>MANININRSVHDPFYRYKMPRILAKVEGKGNGIKTVIANMTDIAKALARPPTYPTKYFGCELGAQTNFDLKNDRYIVNGEHDANKLQEILDGFIKKFVLCPNCDNPETTFTVKAKTIHSKCKACGHAFLIDPKHKLSTFILKNPPPPETNEIEVKEKKENGSPVQENGFDFVAEIITNGNSKHFDDDDDDDWAPEPIESDTQKLSSGIGKLVLDRDLEKSEGERLDMLYQYFVKAKDDGSIEDSKKMLNEAERLELKEKAPLLLCQVVFDTDVLKQIKQHRTLLLRFCINDQKAQKYLLGGIEQLINKYKDVLLPKSALILKKLYDEDICMEDAILAWGAKPSKKFVEKEMSKKILDNCQPVLKWLEDAEEESESDEDDEAVKFDDRARHIGTVVEKPHTNGVEKKQETTKIIEDNGEEIDIDDI</sequence>
<dbReference type="PANTHER" id="PTHR23001">
    <property type="entry name" value="EUKARYOTIC TRANSLATION INITIATION FACTOR"/>
    <property type="match status" value="1"/>
</dbReference>
<dbReference type="Proteomes" id="UP000887540">
    <property type="component" value="Unplaced"/>
</dbReference>
<dbReference type="GO" id="GO:0071074">
    <property type="term" value="F:eukaryotic initiation factor eIF2 binding"/>
    <property type="evidence" value="ECO:0007669"/>
    <property type="project" value="TreeGrafter"/>
</dbReference>
<dbReference type="Gene3D" id="3.30.30.170">
    <property type="match status" value="1"/>
</dbReference>
<feature type="domain" description="W2" evidence="7">
    <location>
        <begin position="218"/>
        <end position="376"/>
    </location>
</feature>
<dbReference type="Pfam" id="PF02020">
    <property type="entry name" value="W2"/>
    <property type="match status" value="1"/>
</dbReference>
<evidence type="ECO:0000256" key="1">
    <source>
        <dbReference type="ARBA" id="ARBA00010397"/>
    </source>
</evidence>
<dbReference type="InterPro" id="IPR016189">
    <property type="entry name" value="Transl_init_fac_IF2/IF5_N"/>
</dbReference>
<evidence type="ECO:0000256" key="4">
    <source>
        <dbReference type="ARBA" id="ARBA00022741"/>
    </source>
</evidence>
<dbReference type="GO" id="GO:0005829">
    <property type="term" value="C:cytosol"/>
    <property type="evidence" value="ECO:0007669"/>
    <property type="project" value="TreeGrafter"/>
</dbReference>
<dbReference type="FunFam" id="3.30.30.170:FF:000002">
    <property type="entry name" value="Eukaryotic translation initiation factor 5"/>
    <property type="match status" value="1"/>
</dbReference>
<evidence type="ECO:0000256" key="5">
    <source>
        <dbReference type="ARBA" id="ARBA00022917"/>
    </source>
</evidence>
<dbReference type="SUPFAM" id="SSF100966">
    <property type="entry name" value="Translation initiation factor 2 beta, aIF2beta, N-terminal domain"/>
    <property type="match status" value="1"/>
</dbReference>
<evidence type="ECO:0000313" key="9">
    <source>
        <dbReference type="WBParaSite" id="ACRNAN_Path_1557.g6059.t1"/>
    </source>
</evidence>
<dbReference type="SUPFAM" id="SSF48371">
    <property type="entry name" value="ARM repeat"/>
    <property type="match status" value="1"/>
</dbReference>
<dbReference type="InterPro" id="IPR016024">
    <property type="entry name" value="ARM-type_fold"/>
</dbReference>
<dbReference type="InterPro" id="IPR045196">
    <property type="entry name" value="IF2/IF5"/>
</dbReference>
<dbReference type="WBParaSite" id="ACRNAN_Path_1557.g6059.t1">
    <property type="protein sequence ID" value="ACRNAN_Path_1557.g6059.t1"/>
    <property type="gene ID" value="ACRNAN_Path_1557.g6059"/>
</dbReference>
<dbReference type="Pfam" id="PF01873">
    <property type="entry name" value="eIF-5_eIF-2B"/>
    <property type="match status" value="1"/>
</dbReference>
<protein>
    <recommendedName>
        <fullName evidence="2">Eukaryotic translation initiation factor 5</fullName>
    </recommendedName>
</protein>
<evidence type="ECO:0000256" key="2">
    <source>
        <dbReference type="ARBA" id="ARBA00018059"/>
    </source>
</evidence>
<keyword evidence="6" id="KW-0342">GTP-binding</keyword>
<proteinExistence type="inferred from homology"/>
<dbReference type="PANTHER" id="PTHR23001:SF7">
    <property type="entry name" value="EUKARYOTIC TRANSLATION INITIATION FACTOR 5"/>
    <property type="match status" value="1"/>
</dbReference>
<organism evidence="8 9">
    <name type="scientific">Acrobeloides nanus</name>
    <dbReference type="NCBI Taxonomy" id="290746"/>
    <lineage>
        <taxon>Eukaryota</taxon>
        <taxon>Metazoa</taxon>
        <taxon>Ecdysozoa</taxon>
        <taxon>Nematoda</taxon>
        <taxon>Chromadorea</taxon>
        <taxon>Rhabditida</taxon>
        <taxon>Tylenchina</taxon>
        <taxon>Cephalobomorpha</taxon>
        <taxon>Cephaloboidea</taxon>
        <taxon>Cephalobidae</taxon>
        <taxon>Acrobeloides</taxon>
    </lineage>
</organism>
<reference evidence="9" key="1">
    <citation type="submission" date="2022-11" db="UniProtKB">
        <authorList>
            <consortium name="WormBaseParasite"/>
        </authorList>
    </citation>
    <scope>IDENTIFICATION</scope>
</reference>
<dbReference type="GO" id="GO:0005092">
    <property type="term" value="F:GDP-dissociation inhibitor activity"/>
    <property type="evidence" value="ECO:0007669"/>
    <property type="project" value="TreeGrafter"/>
</dbReference>
<keyword evidence="4" id="KW-0547">Nucleotide-binding</keyword>
<dbReference type="AlphaFoldDB" id="A0A914C236"/>
<dbReference type="GO" id="GO:0005525">
    <property type="term" value="F:GTP binding"/>
    <property type="evidence" value="ECO:0007669"/>
    <property type="project" value="UniProtKB-KW"/>
</dbReference>
<dbReference type="SUPFAM" id="SSF75689">
    <property type="entry name" value="Zinc-binding domain of translation initiation factor 2 beta"/>
    <property type="match status" value="1"/>
</dbReference>
<dbReference type="SMART" id="SM00653">
    <property type="entry name" value="eIF2B_5"/>
    <property type="match status" value="1"/>
</dbReference>
<dbReference type="PROSITE" id="PS51363">
    <property type="entry name" value="W2"/>
    <property type="match status" value="1"/>
</dbReference>
<evidence type="ECO:0000256" key="3">
    <source>
        <dbReference type="ARBA" id="ARBA00022540"/>
    </source>
</evidence>
<dbReference type="InterPro" id="IPR003307">
    <property type="entry name" value="W2_domain"/>
</dbReference>
<dbReference type="InterPro" id="IPR016190">
    <property type="entry name" value="Transl_init_fac_IF2/IF5_Zn-bd"/>
</dbReference>